<gene>
    <name evidence="5" type="ORF">SAMN06295912_12117</name>
</gene>
<dbReference type="AlphaFoldDB" id="A0A239I347"/>
<evidence type="ECO:0000256" key="1">
    <source>
        <dbReference type="ARBA" id="ARBA00023015"/>
    </source>
</evidence>
<evidence type="ECO:0000313" key="6">
    <source>
        <dbReference type="Proteomes" id="UP000198281"/>
    </source>
</evidence>
<dbReference type="RefSeq" id="WP_089220576.1">
    <property type="nucleotide sequence ID" value="NZ_FZOS01000021.1"/>
</dbReference>
<dbReference type="SMART" id="SM00421">
    <property type="entry name" value="HTH_LUXR"/>
    <property type="match status" value="1"/>
</dbReference>
<evidence type="ECO:0000256" key="3">
    <source>
        <dbReference type="ARBA" id="ARBA00023163"/>
    </source>
</evidence>
<protein>
    <submittedName>
        <fullName evidence="5">LuxR family transcriptional regulator, quorum-sensing system regulator CciR</fullName>
    </submittedName>
</protein>
<dbReference type="Gene3D" id="3.30.450.80">
    <property type="entry name" value="Transcription factor LuxR-like, autoinducer-binding domain"/>
    <property type="match status" value="1"/>
</dbReference>
<dbReference type="OrthoDB" id="3170288at2"/>
<dbReference type="PRINTS" id="PR00038">
    <property type="entry name" value="HTHLUXR"/>
</dbReference>
<dbReference type="Pfam" id="PF00196">
    <property type="entry name" value="GerE"/>
    <property type="match status" value="1"/>
</dbReference>
<feature type="domain" description="HTH luxR-type" evidence="4">
    <location>
        <begin position="171"/>
        <end position="236"/>
    </location>
</feature>
<evidence type="ECO:0000256" key="2">
    <source>
        <dbReference type="ARBA" id="ARBA00023125"/>
    </source>
</evidence>
<dbReference type="SUPFAM" id="SSF46894">
    <property type="entry name" value="C-terminal effector domain of the bipartite response regulators"/>
    <property type="match status" value="1"/>
</dbReference>
<accession>A0A239I347</accession>
<dbReference type="InterPro" id="IPR016032">
    <property type="entry name" value="Sig_transdc_resp-reg_C-effctor"/>
</dbReference>
<dbReference type="InterPro" id="IPR036693">
    <property type="entry name" value="TF_LuxR_autoind-bd_dom_sf"/>
</dbReference>
<dbReference type="SUPFAM" id="SSF75516">
    <property type="entry name" value="Pheromone-binding domain of LuxR-like quorum-sensing transcription factors"/>
    <property type="match status" value="1"/>
</dbReference>
<dbReference type="PANTHER" id="PTHR44688:SF16">
    <property type="entry name" value="DNA-BINDING TRANSCRIPTIONAL ACTIVATOR DEVR_DOSR"/>
    <property type="match status" value="1"/>
</dbReference>
<dbReference type="InterPro" id="IPR036388">
    <property type="entry name" value="WH-like_DNA-bd_sf"/>
</dbReference>
<sequence length="248" mass="27605">MDAWRIAIAVADDMDRASSLEEIREILTDACPRMGLRYFALTHHGSPASASGSFIRLHNYPDDWASWFDAHDLGVSDPIHRASHRTLGGFLWDDVPNIIPLTRHDRTILARARDAGLGDGVTVPAHVPGEFRGSCSFAAQPGAALRRDVICFAELVGIRAFQGMRRVAYPTRTALARLTDRQRECLFWASQGKTDWEISMILSISRETVIEHMRQARRSLGAHCRTQLVGIALREGLICFDGVSMPAR</sequence>
<organism evidence="5 6">
    <name type="scientific">Edaphosphingomonas laterariae</name>
    <dbReference type="NCBI Taxonomy" id="861865"/>
    <lineage>
        <taxon>Bacteria</taxon>
        <taxon>Pseudomonadati</taxon>
        <taxon>Pseudomonadota</taxon>
        <taxon>Alphaproteobacteria</taxon>
        <taxon>Sphingomonadales</taxon>
        <taxon>Rhizorhabdaceae</taxon>
        <taxon>Edaphosphingomonas</taxon>
    </lineage>
</organism>
<dbReference type="Pfam" id="PF03472">
    <property type="entry name" value="Autoind_bind"/>
    <property type="match status" value="1"/>
</dbReference>
<reference evidence="6" key="1">
    <citation type="submission" date="2017-06" db="EMBL/GenBank/DDBJ databases">
        <authorList>
            <person name="Varghese N."/>
            <person name="Submissions S."/>
        </authorList>
    </citation>
    <scope>NUCLEOTIDE SEQUENCE [LARGE SCALE GENOMIC DNA]</scope>
    <source>
        <strain evidence="6">LNB2</strain>
    </source>
</reference>
<keyword evidence="3" id="KW-0804">Transcription</keyword>
<evidence type="ECO:0000259" key="4">
    <source>
        <dbReference type="PROSITE" id="PS50043"/>
    </source>
</evidence>
<name>A0A239I347_9SPHN</name>
<evidence type="ECO:0000313" key="5">
    <source>
        <dbReference type="EMBL" id="SNS87939.1"/>
    </source>
</evidence>
<keyword evidence="1" id="KW-0805">Transcription regulation</keyword>
<dbReference type="InterPro" id="IPR005143">
    <property type="entry name" value="TF_LuxR_autoind-bd_dom"/>
</dbReference>
<keyword evidence="6" id="KW-1185">Reference proteome</keyword>
<dbReference type="PANTHER" id="PTHR44688">
    <property type="entry name" value="DNA-BINDING TRANSCRIPTIONAL ACTIVATOR DEVR_DOSR"/>
    <property type="match status" value="1"/>
</dbReference>
<dbReference type="Gene3D" id="1.10.10.10">
    <property type="entry name" value="Winged helix-like DNA-binding domain superfamily/Winged helix DNA-binding domain"/>
    <property type="match status" value="1"/>
</dbReference>
<dbReference type="EMBL" id="FZOS01000021">
    <property type="protein sequence ID" value="SNS87939.1"/>
    <property type="molecule type" value="Genomic_DNA"/>
</dbReference>
<dbReference type="PROSITE" id="PS50043">
    <property type="entry name" value="HTH_LUXR_2"/>
    <property type="match status" value="1"/>
</dbReference>
<dbReference type="InterPro" id="IPR000792">
    <property type="entry name" value="Tscrpt_reg_LuxR_C"/>
</dbReference>
<dbReference type="GO" id="GO:0006355">
    <property type="term" value="P:regulation of DNA-templated transcription"/>
    <property type="evidence" value="ECO:0007669"/>
    <property type="project" value="InterPro"/>
</dbReference>
<dbReference type="CDD" id="cd06170">
    <property type="entry name" value="LuxR_C_like"/>
    <property type="match status" value="1"/>
</dbReference>
<keyword evidence="2" id="KW-0238">DNA-binding</keyword>
<dbReference type="Proteomes" id="UP000198281">
    <property type="component" value="Unassembled WGS sequence"/>
</dbReference>
<dbReference type="GO" id="GO:0003677">
    <property type="term" value="F:DNA binding"/>
    <property type="evidence" value="ECO:0007669"/>
    <property type="project" value="UniProtKB-KW"/>
</dbReference>
<proteinExistence type="predicted"/>